<keyword evidence="2" id="KW-1185">Reference proteome</keyword>
<dbReference type="OrthoDB" id="40797at10239"/>
<dbReference type="Proteomes" id="UP000106941">
    <property type="component" value="Segment"/>
</dbReference>
<protein>
    <submittedName>
        <fullName evidence="1">Uncharacterized protein</fullName>
    </submittedName>
</protein>
<evidence type="ECO:0000313" key="2">
    <source>
        <dbReference type="Proteomes" id="UP000106941"/>
    </source>
</evidence>
<reference evidence="1 2" key="1">
    <citation type="journal article" date="2011" name="J. Virol.">
        <title>The fecal virome of pigs on a high-density farm.</title>
        <authorList>
            <person name="Shan T."/>
            <person name="Li L."/>
            <person name="Simmonds P."/>
            <person name="Wang C."/>
            <person name="Moeser A."/>
            <person name="Delwart E."/>
        </authorList>
    </citation>
    <scope>NUCLEOTIDE SEQUENCE [LARGE SCALE GENOMIC DNA]</scope>
</reference>
<sequence>MNYNRNYFSRKGRSFIPKPIDPGFTIDPAKVEAYKEYCLNNGLIKFPPPVSPTIDGTMEVYDIQQSYEIPGSGTNHNLLDGIVYHYTGKNLIDFDYVLCTISNLSYSGAGSFMYYLSNTDASLVCCSNSGAGHVNGFLVYQSETGKTVFNIPNLPSQSQFISGKGYSYALTSSSQSVVIETLIVGKLPENQ</sequence>
<name>G8E3Y3_9VIRU</name>
<dbReference type="KEGG" id="vg:22241857"/>
<dbReference type="RefSeq" id="YP_009109622.1">
    <property type="nucleotide sequence ID" value="NC_025683.1"/>
</dbReference>
<organism evidence="1 2">
    <name type="scientific">Po-Circo-like virus 41</name>
    <dbReference type="NCBI Taxonomy" id="1105385"/>
    <lineage>
        <taxon>Viruses</taxon>
        <taxon>Monodnaviria</taxon>
        <taxon>Shotokuvirae</taxon>
        <taxon>Cressdnaviricota</taxon>
        <taxon>Arfiviricetes</taxon>
        <taxon>Rohanvirales</taxon>
        <taxon>Kirkoviridae</taxon>
        <taxon>Melianvirus</taxon>
        <taxon>Melianvirus umbar</taxon>
    </lineage>
</organism>
<evidence type="ECO:0000313" key="1">
    <source>
        <dbReference type="EMBL" id="AER30029.1"/>
    </source>
</evidence>
<dbReference type="GeneID" id="22241857"/>
<dbReference type="EMBL" id="JF713718">
    <property type="protein sequence ID" value="AER30029.1"/>
    <property type="molecule type" value="Genomic_DNA"/>
</dbReference>
<accession>G8E3Y3</accession>
<proteinExistence type="predicted"/>